<evidence type="ECO:0000313" key="2">
    <source>
        <dbReference type="EMBL" id="QJB70836.1"/>
    </source>
</evidence>
<evidence type="ECO:0000313" key="3">
    <source>
        <dbReference type="Proteomes" id="UP000501600"/>
    </source>
</evidence>
<dbReference type="KEGG" id="phao:HF685_12740"/>
<protein>
    <submittedName>
        <fullName evidence="2">Metal-dependent hydrolase</fullName>
    </submittedName>
</protein>
<evidence type="ECO:0000256" key="1">
    <source>
        <dbReference type="SAM" id="MobiDB-lite"/>
    </source>
</evidence>
<reference evidence="2 3" key="1">
    <citation type="submission" date="2020-04" db="EMBL/GenBank/DDBJ databases">
        <title>Genome sequence for Sphingorhabdus sp. strain M1.</title>
        <authorList>
            <person name="Park S.-J."/>
        </authorList>
    </citation>
    <scope>NUCLEOTIDE SEQUENCE [LARGE SCALE GENOMIC DNA]</scope>
    <source>
        <strain evidence="2 3">JK6</strain>
    </source>
</reference>
<dbReference type="GO" id="GO:0016787">
    <property type="term" value="F:hydrolase activity"/>
    <property type="evidence" value="ECO:0007669"/>
    <property type="project" value="UniProtKB-KW"/>
</dbReference>
<keyword evidence="3" id="KW-1185">Reference proteome</keyword>
<dbReference type="EMBL" id="CP051217">
    <property type="protein sequence ID" value="QJB70836.1"/>
    <property type="molecule type" value="Genomic_DNA"/>
</dbReference>
<name>A0A6H2DT41_9SPHN</name>
<proteinExistence type="predicted"/>
<feature type="region of interest" description="Disordered" evidence="1">
    <location>
        <begin position="1"/>
        <end position="26"/>
    </location>
</feature>
<dbReference type="InterPro" id="IPR016516">
    <property type="entry name" value="UCP07580"/>
</dbReference>
<dbReference type="PIRSF" id="PIRSF007580">
    <property type="entry name" value="UCP07580"/>
    <property type="match status" value="1"/>
</dbReference>
<dbReference type="PANTHER" id="PTHR39456">
    <property type="entry name" value="METAL-DEPENDENT HYDROLASE"/>
    <property type="match status" value="1"/>
</dbReference>
<organism evidence="2 3">
    <name type="scientific">Parasphingorhabdus halotolerans</name>
    <dbReference type="NCBI Taxonomy" id="2725558"/>
    <lineage>
        <taxon>Bacteria</taxon>
        <taxon>Pseudomonadati</taxon>
        <taxon>Pseudomonadota</taxon>
        <taxon>Alphaproteobacteria</taxon>
        <taxon>Sphingomonadales</taxon>
        <taxon>Sphingomonadaceae</taxon>
        <taxon>Parasphingorhabdus</taxon>
    </lineage>
</organism>
<accession>A0A6H2DT41</accession>
<dbReference type="Pfam" id="PF10118">
    <property type="entry name" value="Metal_hydrol"/>
    <property type="match status" value="1"/>
</dbReference>
<dbReference type="AlphaFoldDB" id="A0A6H2DT41"/>
<dbReference type="PANTHER" id="PTHR39456:SF1">
    <property type="entry name" value="METAL-DEPENDENT HYDROLASE"/>
    <property type="match status" value="1"/>
</dbReference>
<dbReference type="Proteomes" id="UP000501600">
    <property type="component" value="Chromosome"/>
</dbReference>
<keyword evidence="2" id="KW-0378">Hydrolase</keyword>
<sequence>MPTPVKVQPETISTPTPQGHEITPRDRRFGRDADHARDKYWLNGDPIGTAFYDALSLTFPRGEAYFIESVKEFRDCAPPKLQREIRAFVKQEVIHSREHLALNRRLEERGFDISRIEERITESLNMTQGRPKIANLASTMTLEHYTAILAKELLANPRHMAGAEQETADLWRWHALEEIEHKGVAYDTWLYATKDWTRWQRWKVKALILYAVTVNFWRNRFTDTLDLLAQDGIKGWRVKLKFLSFLLARPGMGRKMIIPCVKFLLPGFHPWNEDDRHLIDLADSEYEAALLDRDATDSLKAA</sequence>
<gene>
    <name evidence="2" type="ORF">HF685_12740</name>
</gene>